<proteinExistence type="predicted"/>
<comment type="caution">
    <text evidence="1">The sequence shown here is derived from an EMBL/GenBank/DDBJ whole genome shotgun (WGS) entry which is preliminary data.</text>
</comment>
<evidence type="ECO:0000313" key="1">
    <source>
        <dbReference type="EMBL" id="GHO96600.1"/>
    </source>
</evidence>
<accession>A0A8J3ITG0</accession>
<dbReference type="EMBL" id="BNJK01000001">
    <property type="protein sequence ID" value="GHO96600.1"/>
    <property type="molecule type" value="Genomic_DNA"/>
</dbReference>
<gene>
    <name evidence="1" type="ORF">KSF_066480</name>
</gene>
<name>A0A8J3ITG0_9CHLR</name>
<reference evidence="1" key="1">
    <citation type="submission" date="2020-10" db="EMBL/GenBank/DDBJ databases">
        <title>Taxonomic study of unclassified bacteria belonging to the class Ktedonobacteria.</title>
        <authorList>
            <person name="Yabe S."/>
            <person name="Wang C.M."/>
            <person name="Zheng Y."/>
            <person name="Sakai Y."/>
            <person name="Cavaletti L."/>
            <person name="Monciardini P."/>
            <person name="Donadio S."/>
        </authorList>
    </citation>
    <scope>NUCLEOTIDE SEQUENCE</scope>
    <source>
        <strain evidence="1">ID150040</strain>
    </source>
</reference>
<dbReference type="Proteomes" id="UP000597444">
    <property type="component" value="Unassembled WGS sequence"/>
</dbReference>
<organism evidence="1 2">
    <name type="scientific">Reticulibacter mediterranei</name>
    <dbReference type="NCBI Taxonomy" id="2778369"/>
    <lineage>
        <taxon>Bacteria</taxon>
        <taxon>Bacillati</taxon>
        <taxon>Chloroflexota</taxon>
        <taxon>Ktedonobacteria</taxon>
        <taxon>Ktedonobacterales</taxon>
        <taxon>Reticulibacteraceae</taxon>
        <taxon>Reticulibacter</taxon>
    </lineage>
</organism>
<protein>
    <submittedName>
        <fullName evidence="1">Uncharacterized protein</fullName>
    </submittedName>
</protein>
<keyword evidence="2" id="KW-1185">Reference proteome</keyword>
<dbReference type="AlphaFoldDB" id="A0A8J3ITG0"/>
<evidence type="ECO:0000313" key="2">
    <source>
        <dbReference type="Proteomes" id="UP000597444"/>
    </source>
</evidence>
<sequence>MAKKVSAMREDTLNDLATVKQELRSLKRAINTFVSGEGDRNANR</sequence>